<organism evidence="2 3">
    <name type="scientific">Jiangella aurantiaca</name>
    <dbReference type="NCBI Taxonomy" id="2530373"/>
    <lineage>
        <taxon>Bacteria</taxon>
        <taxon>Bacillati</taxon>
        <taxon>Actinomycetota</taxon>
        <taxon>Actinomycetes</taxon>
        <taxon>Jiangellales</taxon>
        <taxon>Jiangellaceae</taxon>
        <taxon>Jiangella</taxon>
    </lineage>
</organism>
<dbReference type="EMBL" id="SMLB01000004">
    <property type="protein sequence ID" value="TDD72017.1"/>
    <property type="molecule type" value="Genomic_DNA"/>
</dbReference>
<gene>
    <name evidence="2" type="ORF">E1262_04705</name>
</gene>
<sequence>MDGEVGEARTAEILEIPVAGGAGVGDVVDQFEQLGDVLSPVIVWPLVIAPAAASITAAVVLYRNGRRRVAEPAQSFSTGA</sequence>
<dbReference type="AlphaFoldDB" id="A0A4V2YT09"/>
<proteinExistence type="predicted"/>
<dbReference type="Proteomes" id="UP000295217">
    <property type="component" value="Unassembled WGS sequence"/>
</dbReference>
<evidence type="ECO:0000313" key="3">
    <source>
        <dbReference type="Proteomes" id="UP000295217"/>
    </source>
</evidence>
<reference evidence="2 3" key="1">
    <citation type="submission" date="2019-02" db="EMBL/GenBank/DDBJ databases">
        <title>Draft genome sequences of novel Actinobacteria.</title>
        <authorList>
            <person name="Sahin N."/>
            <person name="Ay H."/>
            <person name="Saygin H."/>
        </authorList>
    </citation>
    <scope>NUCLEOTIDE SEQUENCE [LARGE SCALE GENOMIC DNA]</scope>
    <source>
        <strain evidence="2 3">8K307</strain>
    </source>
</reference>
<comment type="caution">
    <text evidence="2">The sequence shown here is derived from an EMBL/GenBank/DDBJ whole genome shotgun (WGS) entry which is preliminary data.</text>
</comment>
<accession>A0A4V2YT09</accession>
<keyword evidence="1" id="KW-0812">Transmembrane</keyword>
<keyword evidence="1" id="KW-0472">Membrane</keyword>
<evidence type="ECO:0000313" key="2">
    <source>
        <dbReference type="EMBL" id="TDD72017.1"/>
    </source>
</evidence>
<dbReference type="RefSeq" id="WP_132101856.1">
    <property type="nucleotide sequence ID" value="NZ_SMLB01000004.1"/>
</dbReference>
<name>A0A4V2YT09_9ACTN</name>
<protein>
    <submittedName>
        <fullName evidence="2">Uncharacterized protein</fullName>
    </submittedName>
</protein>
<feature type="transmembrane region" description="Helical" evidence="1">
    <location>
        <begin position="41"/>
        <end position="62"/>
    </location>
</feature>
<keyword evidence="1" id="KW-1133">Transmembrane helix</keyword>
<evidence type="ECO:0000256" key="1">
    <source>
        <dbReference type="SAM" id="Phobius"/>
    </source>
</evidence>
<keyword evidence="3" id="KW-1185">Reference proteome</keyword>